<gene>
    <name evidence="2" type="ORF">CDAUBV1_LOCUS5229</name>
</gene>
<feature type="region of interest" description="Disordered" evidence="1">
    <location>
        <begin position="677"/>
        <end position="707"/>
    </location>
</feature>
<feature type="region of interest" description="Disordered" evidence="1">
    <location>
        <begin position="739"/>
        <end position="801"/>
    </location>
</feature>
<evidence type="ECO:0000256" key="1">
    <source>
        <dbReference type="SAM" id="MobiDB-lite"/>
    </source>
</evidence>
<dbReference type="PANTHER" id="PTHR13503">
    <property type="entry name" value="NEGATIVE ELONGATION FACTOR COMPLEX MEMBER B"/>
    <property type="match status" value="1"/>
</dbReference>
<feature type="compositionally biased region" description="Polar residues" evidence="1">
    <location>
        <begin position="1025"/>
        <end position="1040"/>
    </location>
</feature>
<feature type="compositionally biased region" description="Low complexity" evidence="1">
    <location>
        <begin position="917"/>
        <end position="931"/>
    </location>
</feature>
<name>A0AAV2T6M9_CALDB</name>
<reference evidence="2" key="1">
    <citation type="submission" date="2024-06" db="EMBL/GenBank/DDBJ databases">
        <authorList>
            <person name="Liu X."/>
            <person name="Lenzi L."/>
            <person name="Haldenby T S."/>
            <person name="Uol C."/>
        </authorList>
    </citation>
    <scope>NUCLEOTIDE SEQUENCE</scope>
</reference>
<feature type="region of interest" description="Disordered" evidence="1">
    <location>
        <begin position="376"/>
        <end position="437"/>
    </location>
</feature>
<dbReference type="EMBL" id="CAXLJL010000123">
    <property type="protein sequence ID" value="CAL5132400.1"/>
    <property type="molecule type" value="Genomic_DNA"/>
</dbReference>
<feature type="compositionally biased region" description="Low complexity" evidence="1">
    <location>
        <begin position="691"/>
        <end position="703"/>
    </location>
</feature>
<comment type="caution">
    <text evidence="2">The sequence shown here is derived from an EMBL/GenBank/DDBJ whole genome shotgun (WGS) entry which is preliminary data.</text>
</comment>
<proteinExistence type="predicted"/>
<evidence type="ECO:0008006" key="4">
    <source>
        <dbReference type="Google" id="ProtNLM"/>
    </source>
</evidence>
<evidence type="ECO:0000313" key="3">
    <source>
        <dbReference type="Proteomes" id="UP001497525"/>
    </source>
</evidence>
<feature type="region of interest" description="Disordered" evidence="1">
    <location>
        <begin position="581"/>
        <end position="618"/>
    </location>
</feature>
<feature type="region of interest" description="Disordered" evidence="1">
    <location>
        <begin position="999"/>
        <end position="1158"/>
    </location>
</feature>
<feature type="region of interest" description="Disordered" evidence="1">
    <location>
        <begin position="248"/>
        <end position="287"/>
    </location>
</feature>
<feature type="compositionally biased region" description="Polar residues" evidence="1">
    <location>
        <begin position="1115"/>
        <end position="1136"/>
    </location>
</feature>
<organism evidence="2 3">
    <name type="scientific">Calicophoron daubneyi</name>
    <name type="common">Rumen fluke</name>
    <name type="synonym">Paramphistomum daubneyi</name>
    <dbReference type="NCBI Taxonomy" id="300641"/>
    <lineage>
        <taxon>Eukaryota</taxon>
        <taxon>Metazoa</taxon>
        <taxon>Spiralia</taxon>
        <taxon>Lophotrochozoa</taxon>
        <taxon>Platyhelminthes</taxon>
        <taxon>Trematoda</taxon>
        <taxon>Digenea</taxon>
        <taxon>Plagiorchiida</taxon>
        <taxon>Pronocephalata</taxon>
        <taxon>Paramphistomoidea</taxon>
        <taxon>Paramphistomidae</taxon>
        <taxon>Calicophoron</taxon>
    </lineage>
</organism>
<feature type="compositionally biased region" description="Polar residues" evidence="1">
    <location>
        <begin position="895"/>
        <end position="916"/>
    </location>
</feature>
<feature type="region of interest" description="Disordered" evidence="1">
    <location>
        <begin position="506"/>
        <end position="537"/>
    </location>
</feature>
<accession>A0AAV2T6M9</accession>
<feature type="compositionally biased region" description="Low complexity" evidence="1">
    <location>
        <begin position="584"/>
        <end position="595"/>
    </location>
</feature>
<sequence>MDPNSTSHKPFVFPVMKKAIEDLFTKPSITKEDIETFQDRYWEQLVPNFSQALKLLDIHGVPRHNILWSINDRLLEAIKTNVEAKADDPDQKKCQKLWQKLIKTGMVYIHHPYMRPLIMQVLGKMHSIKERHVNLIVDNQYLYDDAPLPVLRHIWVAHPNKFQEELDAVISRFQTSRSDALLEALSLAVTSTASSTADLVPLLYWPPRRRRRDPAIVRIVEMIGDGQVLYEKTVNILREECTRAAAVASAVDMTPPSREPSIPTKRRRRLDSSSSSGGREKSSHSISNSQSFTAPLIFLPNASAVASVNLCTLRFDLLMSLNEAKVDRLCVPDRIHRFVWCLDACVRNRRIDQRHASGLAYHLTIQRQRCSAKIASNVDRDDTHHKRGNSSSSSATGSRLKGSKSSVASGSKIGHKRTGSEERTDEEEEGSDSEHAQKDLEKTLLEKDVHMACRDPWVMYTICTSLIRYTLNGLYEDKLPRDIPEVSLLIHFLMLGCGDDFAPLPSAGSHTKDRPGSKRAAHSSPSPEDEGATQKNPSNALLNHILPAVAQLHVLTWRAQVAEEILASSNNLWPNMAVCSQVGSSTPTTPTAPSSGVRRPSTSNVHESRDIPPPPPALLKQITEATQSTTISVPPDYFVHPIGYLILQYHALFALERNELALLRSLLKAAAGITQQQARASRKSVASKHGSSSPTSSPSATTHPPVPFRWRPDVLQALVLGIALLPPSAAAFIESGRNVHRTDGSAPSTINDDGTHIDSNSSDTSGPRHSGPAQPGGKSGDGIPSSSGCLGSGKSGSSTGHASNLLSSNTIMITRSELAALLRASLTLTSDLHLLALAQIALLVPGPSPPSSISSSAATSLPPTLAEGQLEIVSPTPTLSERERLLNTLARHCTTSTNTEAQASTSDTNPSTPQVTAPSGASSNPSSNIFKSSDPRVLLALEAVRKEVEKGLSTISLPLTPTNLAGPKSVPYSQPTPYIGGGQSSRYTGFQVPTQPDVWPGATPRSPNALGKYARPPVDGPRSASAYSTTRFDFKTTSNAPGSSYYPSLGSGSQLPIGTPLTNPGLMGATPNVGNYGLGQAAIPRTPRRPSTPPREFRPSSPPPGSSSLGLGSFNMPTFNSDYTSCPSPSVHRTSVGNGGNSALRGYPRPRSPSPKDR</sequence>
<feature type="region of interest" description="Disordered" evidence="1">
    <location>
        <begin position="895"/>
        <end position="931"/>
    </location>
</feature>
<protein>
    <recommendedName>
        <fullName evidence="4">Negative elongation factor B</fullName>
    </recommendedName>
</protein>
<evidence type="ECO:0000313" key="2">
    <source>
        <dbReference type="EMBL" id="CAL5132400.1"/>
    </source>
</evidence>
<dbReference type="Proteomes" id="UP001497525">
    <property type="component" value="Unassembled WGS sequence"/>
</dbReference>
<dbReference type="Pfam" id="PF06209">
    <property type="entry name" value="COBRA1"/>
    <property type="match status" value="2"/>
</dbReference>
<feature type="compositionally biased region" description="Low complexity" evidence="1">
    <location>
        <begin position="403"/>
        <end position="412"/>
    </location>
</feature>
<feature type="compositionally biased region" description="Low complexity" evidence="1">
    <location>
        <begin position="1041"/>
        <end position="1053"/>
    </location>
</feature>
<dbReference type="PANTHER" id="PTHR13503:SF3">
    <property type="entry name" value="NEGATIVE ELONGATION FACTOR B"/>
    <property type="match status" value="1"/>
</dbReference>
<feature type="compositionally biased region" description="Polar residues" evidence="1">
    <location>
        <begin position="745"/>
        <end position="767"/>
    </location>
</feature>
<dbReference type="GO" id="GO:0032021">
    <property type="term" value="C:NELF complex"/>
    <property type="evidence" value="ECO:0007669"/>
    <property type="project" value="TreeGrafter"/>
</dbReference>
<dbReference type="GO" id="GO:0034244">
    <property type="term" value="P:negative regulation of transcription elongation by RNA polymerase II"/>
    <property type="evidence" value="ECO:0007669"/>
    <property type="project" value="TreeGrafter"/>
</dbReference>
<dbReference type="InterPro" id="IPR010405">
    <property type="entry name" value="COBRA1"/>
</dbReference>
<dbReference type="AlphaFoldDB" id="A0AAV2T6M9"/>